<protein>
    <recommendedName>
        <fullName evidence="3">GNAT family N-acetyltransferase</fullName>
    </recommendedName>
</protein>
<evidence type="ECO:0000313" key="2">
    <source>
        <dbReference type="Proteomes" id="UP001499987"/>
    </source>
</evidence>
<dbReference type="EMBL" id="BAAALD010000015">
    <property type="protein sequence ID" value="GAA1079200.1"/>
    <property type="molecule type" value="Genomic_DNA"/>
</dbReference>
<comment type="caution">
    <text evidence="1">The sequence shown here is derived from an EMBL/GenBank/DDBJ whole genome shotgun (WGS) entry which is preliminary data.</text>
</comment>
<evidence type="ECO:0000313" key="1">
    <source>
        <dbReference type="EMBL" id="GAA1079200.1"/>
    </source>
</evidence>
<dbReference type="Proteomes" id="UP001499987">
    <property type="component" value="Unassembled WGS sequence"/>
</dbReference>
<organism evidence="1 2">
    <name type="scientific">Kitasatospora arboriphila</name>
    <dbReference type="NCBI Taxonomy" id="258052"/>
    <lineage>
        <taxon>Bacteria</taxon>
        <taxon>Bacillati</taxon>
        <taxon>Actinomycetota</taxon>
        <taxon>Actinomycetes</taxon>
        <taxon>Kitasatosporales</taxon>
        <taxon>Streptomycetaceae</taxon>
        <taxon>Kitasatospora</taxon>
    </lineage>
</organism>
<accession>A0ABN1TEE9</accession>
<evidence type="ECO:0008006" key="3">
    <source>
        <dbReference type="Google" id="ProtNLM"/>
    </source>
</evidence>
<dbReference type="RefSeq" id="WP_344623318.1">
    <property type="nucleotide sequence ID" value="NZ_BAAALD010000015.1"/>
</dbReference>
<name>A0ABN1TEE9_9ACTN</name>
<proteinExistence type="predicted"/>
<sequence length="183" mass="19527">MSPQLRTENPSALALSTTDRGRTAPCRLACWFDEDAPRRQTYTIRADGPWGHVEGAGWDGFGALLDARRRLEPLGWLLAVAGARRDAWPSGFLRESGGEEAVLLLPPAAGTELPALPILAPAPAHLAATAADLEAAHRRWLETPQAGIAAPARADAPTRRKWFAFRGPRAVVSGTPTRGGAAR</sequence>
<keyword evidence="2" id="KW-1185">Reference proteome</keyword>
<reference evidence="1 2" key="1">
    <citation type="journal article" date="2019" name="Int. J. Syst. Evol. Microbiol.">
        <title>The Global Catalogue of Microorganisms (GCM) 10K type strain sequencing project: providing services to taxonomists for standard genome sequencing and annotation.</title>
        <authorList>
            <consortium name="The Broad Institute Genomics Platform"/>
            <consortium name="The Broad Institute Genome Sequencing Center for Infectious Disease"/>
            <person name="Wu L."/>
            <person name="Ma J."/>
        </authorList>
    </citation>
    <scope>NUCLEOTIDE SEQUENCE [LARGE SCALE GENOMIC DNA]</scope>
    <source>
        <strain evidence="1 2">JCM 13002</strain>
    </source>
</reference>
<gene>
    <name evidence="1" type="ORF">GCM10009663_21730</name>
</gene>